<comment type="caution">
    <text evidence="2">The sequence shown here is derived from an EMBL/GenBank/DDBJ whole genome shotgun (WGS) entry which is preliminary data.</text>
</comment>
<evidence type="ECO:0000313" key="3">
    <source>
        <dbReference type="Proteomes" id="UP000654370"/>
    </source>
</evidence>
<protein>
    <recommendedName>
        <fullName evidence="1">Fe2OG dioxygenase domain-containing protein</fullName>
    </recommendedName>
</protein>
<evidence type="ECO:0000313" key="2">
    <source>
        <dbReference type="EMBL" id="KAG2175522.1"/>
    </source>
</evidence>
<dbReference type="InterPro" id="IPR027450">
    <property type="entry name" value="AlkB-like"/>
</dbReference>
<dbReference type="Gene3D" id="2.60.120.590">
    <property type="entry name" value="Alpha-ketoglutarate-dependent dioxygenase AlkB-like"/>
    <property type="match status" value="1"/>
</dbReference>
<accession>A0A8H7UBJ0</accession>
<reference evidence="2" key="1">
    <citation type="submission" date="2020-12" db="EMBL/GenBank/DDBJ databases">
        <title>Metabolic potential, ecology and presence of endohyphal bacteria is reflected in genomic diversity of Mucoromycotina.</title>
        <authorList>
            <person name="Muszewska A."/>
            <person name="Okrasinska A."/>
            <person name="Steczkiewicz K."/>
            <person name="Drgas O."/>
            <person name="Orlowska M."/>
            <person name="Perlinska-Lenart U."/>
            <person name="Aleksandrzak-Piekarczyk T."/>
            <person name="Szatraj K."/>
            <person name="Zielenkiewicz U."/>
            <person name="Pilsyk S."/>
            <person name="Malc E."/>
            <person name="Mieczkowski P."/>
            <person name="Kruszewska J.S."/>
            <person name="Biernat P."/>
            <person name="Pawlowska J."/>
        </authorList>
    </citation>
    <scope>NUCLEOTIDE SEQUENCE</scope>
    <source>
        <strain evidence="2">WA0000067209</strain>
    </source>
</reference>
<dbReference type="GO" id="GO:0070988">
    <property type="term" value="P:demethylation"/>
    <property type="evidence" value="ECO:0007669"/>
    <property type="project" value="InterPro"/>
</dbReference>
<dbReference type="Proteomes" id="UP000654370">
    <property type="component" value="Unassembled WGS sequence"/>
</dbReference>
<proteinExistence type="predicted"/>
<sequence>MSSIPGLTVIEDFVSPEEEKKLVENCDQQTWSGLGVSPNPELKRRTQQYGYLFSYQYRKVLCELGPFPEFVTAVVARIADQELTSRPPNHLLVNEYEAGQGIMPHTDAPSIFGPVIMSLSLLSPCVMQFTHCETGEKIDICLPRRSMLVMTDEARYNYKHSISKDLIETLSDGTVIERSRRISFTFRTIVSFTGECSK</sequence>
<dbReference type="SUPFAM" id="SSF51197">
    <property type="entry name" value="Clavaminate synthase-like"/>
    <property type="match status" value="1"/>
</dbReference>
<dbReference type="Pfam" id="PF13532">
    <property type="entry name" value="2OG-FeII_Oxy_2"/>
    <property type="match status" value="1"/>
</dbReference>
<dbReference type="GO" id="GO:0016491">
    <property type="term" value="F:oxidoreductase activity"/>
    <property type="evidence" value="ECO:0007669"/>
    <property type="project" value="TreeGrafter"/>
</dbReference>
<dbReference type="InterPro" id="IPR037151">
    <property type="entry name" value="AlkB-like_sf"/>
</dbReference>
<dbReference type="GO" id="GO:0032451">
    <property type="term" value="F:demethylase activity"/>
    <property type="evidence" value="ECO:0007669"/>
    <property type="project" value="TreeGrafter"/>
</dbReference>
<dbReference type="AlphaFoldDB" id="A0A8H7UBJ0"/>
<feature type="domain" description="Fe2OG dioxygenase" evidence="1">
    <location>
        <begin position="87"/>
        <end position="190"/>
    </location>
</feature>
<dbReference type="EMBL" id="JAEPQZ010000011">
    <property type="protein sequence ID" value="KAG2175522.1"/>
    <property type="molecule type" value="Genomic_DNA"/>
</dbReference>
<dbReference type="InterPro" id="IPR005123">
    <property type="entry name" value="Oxoglu/Fe-dep_dioxygenase_dom"/>
</dbReference>
<organism evidence="2 3">
    <name type="scientific">Mortierella isabellina</name>
    <name type="common">Filamentous fungus</name>
    <name type="synonym">Umbelopsis isabellina</name>
    <dbReference type="NCBI Taxonomy" id="91625"/>
    <lineage>
        <taxon>Eukaryota</taxon>
        <taxon>Fungi</taxon>
        <taxon>Fungi incertae sedis</taxon>
        <taxon>Mucoromycota</taxon>
        <taxon>Mucoromycotina</taxon>
        <taxon>Umbelopsidomycetes</taxon>
        <taxon>Umbelopsidales</taxon>
        <taxon>Umbelopsidaceae</taxon>
        <taxon>Umbelopsis</taxon>
    </lineage>
</organism>
<dbReference type="OrthoDB" id="271595at2759"/>
<gene>
    <name evidence="2" type="ORF">INT43_001169</name>
</gene>
<dbReference type="PANTHER" id="PTHR12463:SF1">
    <property type="entry name" value="2-OXOGLUTARATE AND FE-DEPENDENT OXYGENASE FAMILY PROTEIN"/>
    <property type="match status" value="1"/>
</dbReference>
<keyword evidence="3" id="KW-1185">Reference proteome</keyword>
<dbReference type="InterPro" id="IPR032857">
    <property type="entry name" value="ALKBH4"/>
</dbReference>
<name>A0A8H7UBJ0_MORIS</name>
<evidence type="ECO:0000259" key="1">
    <source>
        <dbReference type="PROSITE" id="PS51471"/>
    </source>
</evidence>
<dbReference type="PANTHER" id="PTHR12463">
    <property type="entry name" value="OXYGENASE-RELATED"/>
    <property type="match status" value="1"/>
</dbReference>
<dbReference type="PROSITE" id="PS51471">
    <property type="entry name" value="FE2OG_OXY"/>
    <property type="match status" value="1"/>
</dbReference>